<keyword evidence="1" id="KW-1133">Transmembrane helix</keyword>
<dbReference type="RefSeq" id="WP_133821190.1">
    <property type="nucleotide sequence ID" value="NZ_SNZH01000018.1"/>
</dbReference>
<dbReference type="PANTHER" id="PTHR28026">
    <property type="entry name" value="DUF962 DOMAIN PROTEIN (AFU_ORTHOLOGUE AFUA_8G05310)"/>
    <property type="match status" value="1"/>
</dbReference>
<feature type="transmembrane region" description="Helical" evidence="1">
    <location>
        <begin position="138"/>
        <end position="158"/>
    </location>
</feature>
<name>A0A4R6YN61_9GAMM</name>
<dbReference type="OrthoDB" id="5515308at2"/>
<protein>
    <submittedName>
        <fullName evidence="2">Putative membrane protein YGL010W</fullName>
    </submittedName>
</protein>
<dbReference type="InterPro" id="IPR009305">
    <property type="entry name" value="Mpo1-like"/>
</dbReference>
<dbReference type="GO" id="GO:0016020">
    <property type="term" value="C:membrane"/>
    <property type="evidence" value="ECO:0007669"/>
    <property type="project" value="GOC"/>
</dbReference>
<evidence type="ECO:0000256" key="1">
    <source>
        <dbReference type="SAM" id="Phobius"/>
    </source>
</evidence>
<dbReference type="AlphaFoldDB" id="A0A4R6YN61"/>
<keyword evidence="3" id="KW-1185">Reference proteome</keyword>
<accession>A0A4R6YN61</accession>
<evidence type="ECO:0000313" key="2">
    <source>
        <dbReference type="EMBL" id="TDR38978.1"/>
    </source>
</evidence>
<gene>
    <name evidence="2" type="ORF">DFR29_118121</name>
</gene>
<dbReference type="EMBL" id="SNZH01000018">
    <property type="protein sequence ID" value="TDR38978.1"/>
    <property type="molecule type" value="Genomic_DNA"/>
</dbReference>
<dbReference type="Pfam" id="PF06127">
    <property type="entry name" value="Mpo1-like"/>
    <property type="match status" value="1"/>
</dbReference>
<keyword evidence="1" id="KW-0472">Membrane</keyword>
<feature type="transmembrane region" description="Helical" evidence="1">
    <location>
        <begin position="110"/>
        <end position="132"/>
    </location>
</feature>
<dbReference type="GO" id="GO:0046521">
    <property type="term" value="P:sphingoid catabolic process"/>
    <property type="evidence" value="ECO:0007669"/>
    <property type="project" value="TreeGrafter"/>
</dbReference>
<proteinExistence type="predicted"/>
<feature type="transmembrane region" description="Helical" evidence="1">
    <location>
        <begin position="58"/>
        <end position="78"/>
    </location>
</feature>
<dbReference type="PANTHER" id="PTHR28026:SF9">
    <property type="entry name" value="2-HYDROXY-PALMITIC ACID DIOXYGENASE MPO1"/>
    <property type="match status" value="1"/>
</dbReference>
<feature type="transmembrane region" description="Helical" evidence="1">
    <location>
        <begin position="33"/>
        <end position="53"/>
    </location>
</feature>
<feature type="transmembrane region" description="Helical" evidence="1">
    <location>
        <begin position="84"/>
        <end position="103"/>
    </location>
</feature>
<reference evidence="2 3" key="1">
    <citation type="submission" date="2019-03" db="EMBL/GenBank/DDBJ databases">
        <title>Genomic Encyclopedia of Type Strains, Phase IV (KMG-IV): sequencing the most valuable type-strain genomes for metagenomic binning, comparative biology and taxonomic classification.</title>
        <authorList>
            <person name="Goeker M."/>
        </authorList>
    </citation>
    <scope>NUCLEOTIDE SEQUENCE [LARGE SCALE GENOMIC DNA]</scope>
    <source>
        <strain evidence="2 3">DSM 21667</strain>
    </source>
</reference>
<organism evidence="2 3">
    <name type="scientific">Tahibacter aquaticus</name>
    <dbReference type="NCBI Taxonomy" id="520092"/>
    <lineage>
        <taxon>Bacteria</taxon>
        <taxon>Pseudomonadati</taxon>
        <taxon>Pseudomonadota</taxon>
        <taxon>Gammaproteobacteria</taxon>
        <taxon>Lysobacterales</taxon>
        <taxon>Rhodanobacteraceae</taxon>
        <taxon>Tahibacter</taxon>
    </lineage>
</organism>
<comment type="caution">
    <text evidence="2">The sequence shown here is derived from an EMBL/GenBank/DDBJ whole genome shotgun (WGS) entry which is preliminary data.</text>
</comment>
<evidence type="ECO:0000313" key="3">
    <source>
        <dbReference type="Proteomes" id="UP000295293"/>
    </source>
</evidence>
<dbReference type="Proteomes" id="UP000295293">
    <property type="component" value="Unassembled WGS sequence"/>
</dbReference>
<keyword evidence="1" id="KW-0812">Transmembrane</keyword>
<sequence>MNSTVHTQADPRREVDRWLGNYAEDHRNATNVLIHWICVPAILWTVIAALWVVPVPALLGRAGLWAGVAMFLACAFYLRLSRMLGLAMFLVFVAFSVITELLFRELGPANLLYLAIGVFVVAWIAQFIGHHIEGKRPSFLTDLAYLLIGPAWIVAKLLRRAGVRY</sequence>